<dbReference type="RefSeq" id="WP_369017814.1">
    <property type="nucleotide sequence ID" value="NZ_CP121689.1"/>
</dbReference>
<keyword evidence="3 6" id="KW-0067">ATP-binding</keyword>
<dbReference type="CDD" id="cd10225">
    <property type="entry name" value="ASKHA_NBD_MreB-like"/>
    <property type="match status" value="1"/>
</dbReference>
<feature type="binding site" evidence="6">
    <location>
        <begin position="155"/>
        <end position="157"/>
    </location>
    <ligand>
        <name>ATP</name>
        <dbReference type="ChEBI" id="CHEBI:30616"/>
    </ligand>
</feature>
<feature type="binding site" evidence="6">
    <location>
        <begin position="283"/>
        <end position="286"/>
    </location>
    <ligand>
        <name>ATP</name>
        <dbReference type="ChEBI" id="CHEBI:30616"/>
    </ligand>
</feature>
<comment type="function">
    <text evidence="6">Forms membrane-associated dynamic filaments that are essential for cell shape determination. Acts by regulating cell wall synthesis and cell elongation, and thus cell shape. A feedback loop between cell geometry and MreB localization may maintain elongated cell shape by targeting cell wall growth to regions of negative cell wall curvature.</text>
</comment>
<keyword evidence="8" id="KW-1185">Reference proteome</keyword>
<evidence type="ECO:0000256" key="2">
    <source>
        <dbReference type="ARBA" id="ARBA00022741"/>
    </source>
</evidence>
<reference evidence="7 8" key="1">
    <citation type="submission" date="2023-03" db="EMBL/GenBank/DDBJ databases">
        <title>Novel Species.</title>
        <authorList>
            <person name="Ma S."/>
        </authorList>
    </citation>
    <scope>NUCLEOTIDE SEQUENCE [LARGE SCALE GENOMIC DNA]</scope>
    <source>
        <strain evidence="7 8">B11</strain>
    </source>
</reference>
<dbReference type="InterPro" id="IPR004753">
    <property type="entry name" value="MreB"/>
</dbReference>
<evidence type="ECO:0000256" key="4">
    <source>
        <dbReference type="ARBA" id="ARBA00022960"/>
    </source>
</evidence>
<dbReference type="NCBIfam" id="NF010539">
    <property type="entry name" value="PRK13927.1"/>
    <property type="match status" value="1"/>
</dbReference>
<comment type="subcellular location">
    <subcellularLocation>
        <location evidence="6">Cytoplasm</location>
    </subcellularLocation>
    <text evidence="6">Membrane-associated.</text>
</comment>
<comment type="subunit">
    <text evidence="6">Forms polymers.</text>
</comment>
<evidence type="ECO:0000256" key="6">
    <source>
        <dbReference type="HAMAP-Rule" id="MF_02207"/>
    </source>
</evidence>
<organism evidence="7 8">
    <name type="scientific">Thermatribacter velox</name>
    <dbReference type="NCBI Taxonomy" id="3039681"/>
    <lineage>
        <taxon>Bacteria</taxon>
        <taxon>Pseudomonadati</taxon>
        <taxon>Atribacterota</taxon>
        <taxon>Atribacteria</taxon>
        <taxon>Atribacterales</taxon>
        <taxon>Thermatribacteraceae</taxon>
        <taxon>Thermatribacter</taxon>
    </lineage>
</organism>
<comment type="similarity">
    <text evidence="5 6">Belongs to the FtsA/MreB family.</text>
</comment>
<evidence type="ECO:0000313" key="8">
    <source>
        <dbReference type="Proteomes" id="UP001461341"/>
    </source>
</evidence>
<dbReference type="PRINTS" id="PR01652">
    <property type="entry name" value="SHAPEPROTEIN"/>
</dbReference>
<dbReference type="InterPro" id="IPR043129">
    <property type="entry name" value="ATPase_NBD"/>
</dbReference>
<keyword evidence="4 6" id="KW-0133">Cell shape</keyword>
<name>A0ABZ2YD08_9BACT</name>
<dbReference type="NCBIfam" id="TIGR00904">
    <property type="entry name" value="mreB"/>
    <property type="match status" value="1"/>
</dbReference>
<evidence type="ECO:0000256" key="5">
    <source>
        <dbReference type="ARBA" id="ARBA00023458"/>
    </source>
</evidence>
<dbReference type="PANTHER" id="PTHR42749">
    <property type="entry name" value="CELL SHAPE-DETERMINING PROTEIN MREB"/>
    <property type="match status" value="1"/>
</dbReference>
<evidence type="ECO:0000256" key="1">
    <source>
        <dbReference type="ARBA" id="ARBA00022490"/>
    </source>
</evidence>
<dbReference type="InterPro" id="IPR056546">
    <property type="entry name" value="MreB_MamK-like"/>
</dbReference>
<dbReference type="HAMAP" id="MF_02207">
    <property type="entry name" value="MreB"/>
    <property type="match status" value="1"/>
</dbReference>
<dbReference type="Pfam" id="PF06723">
    <property type="entry name" value="MreB_Mbl"/>
    <property type="match status" value="1"/>
</dbReference>
<dbReference type="PANTHER" id="PTHR42749:SF1">
    <property type="entry name" value="CELL SHAPE-DETERMINING PROTEIN MREB"/>
    <property type="match status" value="1"/>
</dbReference>
<evidence type="ECO:0000313" key="7">
    <source>
        <dbReference type="EMBL" id="WZL75664.1"/>
    </source>
</evidence>
<gene>
    <name evidence="6" type="primary">mreB</name>
    <name evidence="7" type="ORF">QBE54_08715</name>
</gene>
<dbReference type="Proteomes" id="UP001461341">
    <property type="component" value="Chromosome"/>
</dbReference>
<feature type="binding site" evidence="6">
    <location>
        <begin position="203"/>
        <end position="206"/>
    </location>
    <ligand>
        <name>ATP</name>
        <dbReference type="ChEBI" id="CHEBI:30616"/>
    </ligand>
</feature>
<keyword evidence="2 6" id="KW-0547">Nucleotide-binding</keyword>
<evidence type="ECO:0000256" key="3">
    <source>
        <dbReference type="ARBA" id="ARBA00022840"/>
    </source>
</evidence>
<keyword evidence="1 6" id="KW-0963">Cytoplasm</keyword>
<protein>
    <recommendedName>
        <fullName evidence="6">Cell shape-determining protein MreB</fullName>
    </recommendedName>
</protein>
<dbReference type="SUPFAM" id="SSF53067">
    <property type="entry name" value="Actin-like ATPase domain"/>
    <property type="match status" value="2"/>
</dbReference>
<proteinExistence type="inferred from homology"/>
<comment type="caution">
    <text evidence="6">Lacks conserved residue(s) required for the propagation of feature annotation.</text>
</comment>
<sequence length="338" mass="36150">MWNKRLGIDLGTATTLVYVQGKGIVLNEPSVVAVAKNTGKVLAIGREAREMIGKTPEYIVAHRPLKDGVIDNYEITRKMLSYFIQKVCGRSIFKPDIVICVPSGCTEVEKRAVLDAAYHSGARRAYLVEEPMAAAIGAGLDITGPSGNMVIDIGGGTTDVAVLSLGGIVVSRSIRVAGDKMDEAIVRHLRKKFNIMIGERTAEQIKIEVGCAVPPDQDKSIQVKGRDLVSGLPKEITVTASEIHKCLTEPLSSILEAVRMVLEHTPPELAADIGEKGICLTGGGALLQGIDVLISRSTGTVAYVAEDPISCVALGAGKVLDHLKELREGFLFTKGRNR</sequence>
<accession>A0ABZ2YD08</accession>
<dbReference type="EMBL" id="CP121689">
    <property type="protein sequence ID" value="WZL75664.1"/>
    <property type="molecule type" value="Genomic_DNA"/>
</dbReference>
<dbReference type="Gene3D" id="3.30.420.40">
    <property type="match status" value="2"/>
</dbReference>